<dbReference type="Gene3D" id="2.30.110.10">
    <property type="entry name" value="Electron Transport, Fmn-binding Protein, Chain A"/>
    <property type="match status" value="1"/>
</dbReference>
<keyword evidence="3" id="KW-1185">Reference proteome</keyword>
<dbReference type="EMBL" id="CP013290">
    <property type="protein sequence ID" value="APH00261.1"/>
    <property type="molecule type" value="Genomic_DNA"/>
</dbReference>
<evidence type="ECO:0000313" key="2">
    <source>
        <dbReference type="EMBL" id="APH00261.1"/>
    </source>
</evidence>
<dbReference type="AlphaFoldDB" id="A0A1L3MCY5"/>
<dbReference type="InterPro" id="IPR038725">
    <property type="entry name" value="YdaG_split_barrel_FMN-bd"/>
</dbReference>
<feature type="domain" description="General stress protein FMN-binding split barrel" evidence="1">
    <location>
        <begin position="5"/>
        <end position="148"/>
    </location>
</feature>
<dbReference type="InterPro" id="IPR012349">
    <property type="entry name" value="Split_barrel_FMN-bd"/>
</dbReference>
<sequence length="157" mass="16725">MSETEIETVAKIMRETRIAVLTHVEDGRLVSVPMGAQDLDDPGTIHFITEADTDKVRAIAAHPEVNIAYATDDGWVSVSGTARRNDDRELLGRLWDASAGAFLEGGPDDPNSTLITVTADTARYWTSPGTVATVVQMAKGLVSDGRPDLGDTGTVSL</sequence>
<proteinExistence type="predicted"/>
<evidence type="ECO:0000313" key="3">
    <source>
        <dbReference type="Proteomes" id="UP000182938"/>
    </source>
</evidence>
<accession>A0A1L3MCY5</accession>
<organism evidence="2 3">
    <name type="scientific">Janibacter indicus</name>
    <dbReference type="NCBI Taxonomy" id="857417"/>
    <lineage>
        <taxon>Bacteria</taxon>
        <taxon>Bacillati</taxon>
        <taxon>Actinomycetota</taxon>
        <taxon>Actinomycetes</taxon>
        <taxon>Micrococcales</taxon>
        <taxon>Intrasporangiaceae</taxon>
        <taxon>Janibacter</taxon>
    </lineage>
</organism>
<dbReference type="RefSeq" id="WP_072623441.1">
    <property type="nucleotide sequence ID" value="NZ_CP013290.1"/>
</dbReference>
<reference evidence="2 3" key="1">
    <citation type="submission" date="2015-11" db="EMBL/GenBank/DDBJ databases">
        <authorList>
            <person name="Zhang Y."/>
            <person name="Guo Z."/>
        </authorList>
    </citation>
    <scope>NUCLEOTIDE SEQUENCE [LARGE SCALE GENOMIC DNA]</scope>
    <source>
        <strain evidence="2 3">YFY001</strain>
    </source>
</reference>
<dbReference type="PANTHER" id="PTHR34818:SF1">
    <property type="entry name" value="PROTEIN BLI-3"/>
    <property type="match status" value="1"/>
</dbReference>
<evidence type="ECO:0000259" key="1">
    <source>
        <dbReference type="Pfam" id="PF16242"/>
    </source>
</evidence>
<name>A0A1L3MCY5_9MICO</name>
<dbReference type="Pfam" id="PF16242">
    <property type="entry name" value="Pyrid_ox_like"/>
    <property type="match status" value="1"/>
</dbReference>
<dbReference type="KEGG" id="jte:ASJ30_00880"/>
<dbReference type="PANTHER" id="PTHR34818">
    <property type="entry name" value="PROTEIN BLI-3"/>
    <property type="match status" value="1"/>
</dbReference>
<dbReference type="Proteomes" id="UP000182938">
    <property type="component" value="Chromosome"/>
</dbReference>
<dbReference type="InterPro" id="IPR052917">
    <property type="entry name" value="Stress-Dev_Protein"/>
</dbReference>
<dbReference type="SUPFAM" id="SSF50475">
    <property type="entry name" value="FMN-binding split barrel"/>
    <property type="match status" value="1"/>
</dbReference>
<gene>
    <name evidence="2" type="ORF">ASJ30_00880</name>
</gene>
<protein>
    <submittedName>
        <fullName evidence="2">Pyridoxamine 5'-phosphate oxidase</fullName>
    </submittedName>
</protein>